<organism evidence="2 3">
    <name type="scientific">Marinigracilibium pacificum</name>
    <dbReference type="NCBI Taxonomy" id="2729599"/>
    <lineage>
        <taxon>Bacteria</taxon>
        <taxon>Pseudomonadati</taxon>
        <taxon>Bacteroidota</taxon>
        <taxon>Cytophagia</taxon>
        <taxon>Cytophagales</taxon>
        <taxon>Flammeovirgaceae</taxon>
        <taxon>Marinigracilibium</taxon>
    </lineage>
</organism>
<evidence type="ECO:0000313" key="2">
    <source>
        <dbReference type="EMBL" id="NMM48457.1"/>
    </source>
</evidence>
<evidence type="ECO:0000313" key="3">
    <source>
        <dbReference type="Proteomes" id="UP000559010"/>
    </source>
</evidence>
<keyword evidence="1" id="KW-0732">Signal</keyword>
<dbReference type="PROSITE" id="PS51257">
    <property type="entry name" value="PROKAR_LIPOPROTEIN"/>
    <property type="match status" value="1"/>
</dbReference>
<accession>A0A848IVV0</accession>
<evidence type="ECO:0000256" key="1">
    <source>
        <dbReference type="SAM" id="SignalP"/>
    </source>
</evidence>
<feature type="signal peptide" evidence="1">
    <location>
        <begin position="1"/>
        <end position="24"/>
    </location>
</feature>
<protein>
    <submittedName>
        <fullName evidence="2">LamG domain-containing protein</fullName>
    </submittedName>
</protein>
<sequence length="245" mass="26843">MRINLLSKGLLALMFISVISLVSSCTGDEGGEPAVKDIPRDGLVAFYPFNGNANDESNVGEAANGTVLNATLTEDRFGNPNSAYEVDGTDYGVRVDFKEKLQIKGDLTVSVWVNGGTQGDVYNRGQYELIYEPGGPGYTAYVDTNNGAIGAVYYYDDIVKSGWLMVTLTWDNTEKVMNLYYNDKLVSSNQHHDSFGEGLSVRGLMFGDNSNSGKFYDGKIDDAVIYNKKLTSLEVSSLYNQTFTK</sequence>
<comment type="caution">
    <text evidence="2">The sequence shown here is derived from an EMBL/GenBank/DDBJ whole genome shotgun (WGS) entry which is preliminary data.</text>
</comment>
<dbReference type="SUPFAM" id="SSF49899">
    <property type="entry name" value="Concanavalin A-like lectins/glucanases"/>
    <property type="match status" value="1"/>
</dbReference>
<dbReference type="Gene3D" id="2.60.120.200">
    <property type="match status" value="1"/>
</dbReference>
<dbReference type="RefSeq" id="WP_169680262.1">
    <property type="nucleotide sequence ID" value="NZ_JABBNU010000005.1"/>
</dbReference>
<gene>
    <name evidence="2" type="ORF">HH304_08605</name>
</gene>
<dbReference type="AlphaFoldDB" id="A0A848IVV0"/>
<dbReference type="Pfam" id="PF13385">
    <property type="entry name" value="Laminin_G_3"/>
    <property type="match status" value="1"/>
</dbReference>
<feature type="chain" id="PRO_5032867447" evidence="1">
    <location>
        <begin position="25"/>
        <end position="245"/>
    </location>
</feature>
<name>A0A848IVV0_9BACT</name>
<dbReference type="InterPro" id="IPR013320">
    <property type="entry name" value="ConA-like_dom_sf"/>
</dbReference>
<dbReference type="Proteomes" id="UP000559010">
    <property type="component" value="Unassembled WGS sequence"/>
</dbReference>
<dbReference type="GO" id="GO:0004553">
    <property type="term" value="F:hydrolase activity, hydrolyzing O-glycosyl compounds"/>
    <property type="evidence" value="ECO:0007669"/>
    <property type="project" value="UniProtKB-ARBA"/>
</dbReference>
<dbReference type="GO" id="GO:0005975">
    <property type="term" value="P:carbohydrate metabolic process"/>
    <property type="evidence" value="ECO:0007669"/>
    <property type="project" value="UniProtKB-ARBA"/>
</dbReference>
<proteinExistence type="predicted"/>
<reference evidence="2 3" key="1">
    <citation type="submission" date="2020-04" db="EMBL/GenBank/DDBJ databases">
        <title>Flammeovirgaceae bacterium KN852 isolated from deep sea.</title>
        <authorList>
            <person name="Zhang D.-C."/>
        </authorList>
    </citation>
    <scope>NUCLEOTIDE SEQUENCE [LARGE SCALE GENOMIC DNA]</scope>
    <source>
        <strain evidence="2 3">KN852</strain>
    </source>
</reference>
<keyword evidence="3" id="KW-1185">Reference proteome</keyword>
<dbReference type="EMBL" id="JABBNU010000005">
    <property type="protein sequence ID" value="NMM48457.1"/>
    <property type="molecule type" value="Genomic_DNA"/>
</dbReference>